<evidence type="ECO:0000256" key="1">
    <source>
        <dbReference type="SAM" id="MobiDB-lite"/>
    </source>
</evidence>
<comment type="caution">
    <text evidence="2">The sequence shown here is derived from an EMBL/GenBank/DDBJ whole genome shotgun (WGS) entry which is preliminary data.</text>
</comment>
<feature type="compositionally biased region" description="Basic and acidic residues" evidence="1">
    <location>
        <begin position="81"/>
        <end position="93"/>
    </location>
</feature>
<dbReference type="Proteomes" id="UP000585474">
    <property type="component" value="Unassembled WGS sequence"/>
</dbReference>
<accession>A0A7J0EVB2</accession>
<feature type="region of interest" description="Disordered" evidence="1">
    <location>
        <begin position="51"/>
        <end position="93"/>
    </location>
</feature>
<feature type="compositionally biased region" description="Basic and acidic residues" evidence="1">
    <location>
        <begin position="59"/>
        <end position="71"/>
    </location>
</feature>
<sequence length="93" mass="9947">MLVVGEGLEVREEVEFGGERARERLGGEVDGGDPVRGVAFDAIPGAGIGAIPFGGDGGEGGHDGVGRGGEGRKRKRKRREKREEEEGRWVWGF</sequence>
<protein>
    <submittedName>
        <fullName evidence="2">Uncharacterized protein</fullName>
    </submittedName>
</protein>
<evidence type="ECO:0000313" key="2">
    <source>
        <dbReference type="EMBL" id="GFY90328.1"/>
    </source>
</evidence>
<organism evidence="2 3">
    <name type="scientific">Actinidia rufa</name>
    <dbReference type="NCBI Taxonomy" id="165716"/>
    <lineage>
        <taxon>Eukaryota</taxon>
        <taxon>Viridiplantae</taxon>
        <taxon>Streptophyta</taxon>
        <taxon>Embryophyta</taxon>
        <taxon>Tracheophyta</taxon>
        <taxon>Spermatophyta</taxon>
        <taxon>Magnoliopsida</taxon>
        <taxon>eudicotyledons</taxon>
        <taxon>Gunneridae</taxon>
        <taxon>Pentapetalae</taxon>
        <taxon>asterids</taxon>
        <taxon>Ericales</taxon>
        <taxon>Actinidiaceae</taxon>
        <taxon>Actinidia</taxon>
    </lineage>
</organism>
<evidence type="ECO:0000313" key="3">
    <source>
        <dbReference type="Proteomes" id="UP000585474"/>
    </source>
</evidence>
<proteinExistence type="predicted"/>
<dbReference type="AlphaFoldDB" id="A0A7J0EVB2"/>
<gene>
    <name evidence="2" type="ORF">Acr_07g0005250</name>
</gene>
<reference evidence="2 3" key="1">
    <citation type="submission" date="2019-07" db="EMBL/GenBank/DDBJ databases">
        <title>De Novo Assembly of kiwifruit Actinidia rufa.</title>
        <authorList>
            <person name="Sugita-Konishi S."/>
            <person name="Sato K."/>
            <person name="Mori E."/>
            <person name="Abe Y."/>
            <person name="Kisaki G."/>
            <person name="Hamano K."/>
            <person name="Suezawa K."/>
            <person name="Otani M."/>
            <person name="Fukuda T."/>
            <person name="Manabe T."/>
            <person name="Gomi K."/>
            <person name="Tabuchi M."/>
            <person name="Akimitsu K."/>
            <person name="Kataoka I."/>
        </authorList>
    </citation>
    <scope>NUCLEOTIDE SEQUENCE [LARGE SCALE GENOMIC DNA]</scope>
    <source>
        <strain evidence="3">cv. Fuchu</strain>
    </source>
</reference>
<name>A0A7J0EVB2_9ERIC</name>
<dbReference type="EMBL" id="BJWL01000007">
    <property type="protein sequence ID" value="GFY90328.1"/>
    <property type="molecule type" value="Genomic_DNA"/>
</dbReference>
<keyword evidence="3" id="KW-1185">Reference proteome</keyword>